<evidence type="ECO:0000313" key="2">
    <source>
        <dbReference type="EMBL" id="RAH58057.1"/>
    </source>
</evidence>
<keyword evidence="3" id="KW-1185">Reference proteome</keyword>
<evidence type="ECO:0000256" key="1">
    <source>
        <dbReference type="SAM" id="Phobius"/>
    </source>
</evidence>
<proteinExistence type="predicted"/>
<keyword evidence="1" id="KW-1133">Transmembrane helix</keyword>
<feature type="transmembrane region" description="Helical" evidence="1">
    <location>
        <begin position="29"/>
        <end position="48"/>
    </location>
</feature>
<accession>A0A8G1VMZ8</accession>
<sequence>MVAVVETRVMSIVRLREAKQRLICDVKEAMMLLMMVFSVIGVLLLLFLRSGSGGLVVVFDSC</sequence>
<evidence type="ECO:0008006" key="4">
    <source>
        <dbReference type="Google" id="ProtNLM"/>
    </source>
</evidence>
<dbReference type="GeneID" id="37158692"/>
<dbReference type="RefSeq" id="XP_025515979.1">
    <property type="nucleotide sequence ID" value="XM_025655290.1"/>
</dbReference>
<organism evidence="2 3">
    <name type="scientific">Aspergillus piperis CBS 112811</name>
    <dbReference type="NCBI Taxonomy" id="1448313"/>
    <lineage>
        <taxon>Eukaryota</taxon>
        <taxon>Fungi</taxon>
        <taxon>Dikarya</taxon>
        <taxon>Ascomycota</taxon>
        <taxon>Pezizomycotina</taxon>
        <taxon>Eurotiomycetes</taxon>
        <taxon>Eurotiomycetidae</taxon>
        <taxon>Eurotiales</taxon>
        <taxon>Aspergillaceae</taxon>
        <taxon>Aspergillus</taxon>
        <taxon>Aspergillus subgen. Circumdati</taxon>
    </lineage>
</organism>
<keyword evidence="1" id="KW-0472">Membrane</keyword>
<name>A0A8G1VMZ8_9EURO</name>
<reference evidence="2 3" key="1">
    <citation type="submission" date="2018-02" db="EMBL/GenBank/DDBJ databases">
        <title>The genomes of Aspergillus section Nigri reveals drivers in fungal speciation.</title>
        <authorList>
            <consortium name="DOE Joint Genome Institute"/>
            <person name="Vesth T.C."/>
            <person name="Nybo J."/>
            <person name="Theobald S."/>
            <person name="Brandl J."/>
            <person name="Frisvad J.C."/>
            <person name="Nielsen K.F."/>
            <person name="Lyhne E.K."/>
            <person name="Kogle M.E."/>
            <person name="Kuo A."/>
            <person name="Riley R."/>
            <person name="Clum A."/>
            <person name="Nolan M."/>
            <person name="Lipzen A."/>
            <person name="Salamov A."/>
            <person name="Henrissat B."/>
            <person name="Wiebenga A."/>
            <person name="De vries R.P."/>
            <person name="Grigoriev I.V."/>
            <person name="Mortensen U.H."/>
            <person name="Andersen M.R."/>
            <person name="Baker S.E."/>
        </authorList>
    </citation>
    <scope>NUCLEOTIDE SEQUENCE [LARGE SCALE GENOMIC DNA]</scope>
    <source>
        <strain evidence="2 3">CBS 112811</strain>
    </source>
</reference>
<protein>
    <recommendedName>
        <fullName evidence="4">Transmembrane protein</fullName>
    </recommendedName>
</protein>
<dbReference type="Proteomes" id="UP000249526">
    <property type="component" value="Unassembled WGS sequence"/>
</dbReference>
<keyword evidence="1" id="KW-0812">Transmembrane</keyword>
<evidence type="ECO:0000313" key="3">
    <source>
        <dbReference type="Proteomes" id="UP000249526"/>
    </source>
</evidence>
<dbReference type="EMBL" id="KZ825061">
    <property type="protein sequence ID" value="RAH58057.1"/>
    <property type="molecule type" value="Genomic_DNA"/>
</dbReference>
<dbReference type="AlphaFoldDB" id="A0A8G1VMZ8"/>
<gene>
    <name evidence="2" type="ORF">BO85DRAFT_294519</name>
</gene>